<dbReference type="AlphaFoldDB" id="A0A9J5ZFL9"/>
<protein>
    <submittedName>
        <fullName evidence="2">Uncharacterized protein</fullName>
    </submittedName>
</protein>
<feature type="compositionally biased region" description="Basic residues" evidence="1">
    <location>
        <begin position="22"/>
        <end position="31"/>
    </location>
</feature>
<evidence type="ECO:0000256" key="1">
    <source>
        <dbReference type="SAM" id="MobiDB-lite"/>
    </source>
</evidence>
<comment type="caution">
    <text evidence="2">The sequence shown here is derived from an EMBL/GenBank/DDBJ whole genome shotgun (WGS) entry which is preliminary data.</text>
</comment>
<name>A0A9J5ZFL9_SOLCO</name>
<feature type="region of interest" description="Disordered" evidence="1">
    <location>
        <begin position="1"/>
        <end position="31"/>
    </location>
</feature>
<dbReference type="Proteomes" id="UP000824120">
    <property type="component" value="Chromosome 4"/>
</dbReference>
<proteinExistence type="predicted"/>
<feature type="compositionally biased region" description="Basic and acidic residues" evidence="1">
    <location>
        <begin position="1"/>
        <end position="18"/>
    </location>
</feature>
<gene>
    <name evidence="2" type="ORF">H5410_021905</name>
</gene>
<reference evidence="2 3" key="1">
    <citation type="submission" date="2020-09" db="EMBL/GenBank/DDBJ databases">
        <title>De no assembly of potato wild relative species, Solanum commersonii.</title>
        <authorList>
            <person name="Cho K."/>
        </authorList>
    </citation>
    <scope>NUCLEOTIDE SEQUENCE [LARGE SCALE GENOMIC DNA]</scope>
    <source>
        <strain evidence="2">LZ3.2</strain>
        <tissue evidence="2">Leaf</tissue>
    </source>
</reference>
<dbReference type="EMBL" id="JACXVP010000004">
    <property type="protein sequence ID" value="KAG5610624.1"/>
    <property type="molecule type" value="Genomic_DNA"/>
</dbReference>
<keyword evidence="3" id="KW-1185">Reference proteome</keyword>
<sequence length="122" mass="13757">MGDNSEKGKNPLNHDKDIGVGSKKKVQNTFPTHKKKYLSASEFERRAGCKSGHADSHISFDSGKTIHVVAQKLKKTPPKMLFEVIQKFVDCPINPKKFQTFNEYLQSAKEYHLAKNEAAKPL</sequence>
<dbReference type="OrthoDB" id="1863332at2759"/>
<accession>A0A9J5ZFL9</accession>
<organism evidence="2 3">
    <name type="scientific">Solanum commersonii</name>
    <name type="common">Commerson's wild potato</name>
    <name type="synonym">Commerson's nightshade</name>
    <dbReference type="NCBI Taxonomy" id="4109"/>
    <lineage>
        <taxon>Eukaryota</taxon>
        <taxon>Viridiplantae</taxon>
        <taxon>Streptophyta</taxon>
        <taxon>Embryophyta</taxon>
        <taxon>Tracheophyta</taxon>
        <taxon>Spermatophyta</taxon>
        <taxon>Magnoliopsida</taxon>
        <taxon>eudicotyledons</taxon>
        <taxon>Gunneridae</taxon>
        <taxon>Pentapetalae</taxon>
        <taxon>asterids</taxon>
        <taxon>lamiids</taxon>
        <taxon>Solanales</taxon>
        <taxon>Solanaceae</taxon>
        <taxon>Solanoideae</taxon>
        <taxon>Solaneae</taxon>
        <taxon>Solanum</taxon>
    </lineage>
</organism>
<evidence type="ECO:0000313" key="2">
    <source>
        <dbReference type="EMBL" id="KAG5610624.1"/>
    </source>
</evidence>
<evidence type="ECO:0000313" key="3">
    <source>
        <dbReference type="Proteomes" id="UP000824120"/>
    </source>
</evidence>